<reference evidence="4" key="1">
    <citation type="submission" date="2022-11" db="EMBL/GenBank/DDBJ databases">
        <title>Genome Sequence of Cubamyces cubensis.</title>
        <authorList>
            <person name="Buettner E."/>
        </authorList>
    </citation>
    <scope>NUCLEOTIDE SEQUENCE</scope>
    <source>
        <strain evidence="4">MPL-01</strain>
    </source>
</reference>
<sequence>MFEAFLYQARYSSVSKDGKLIAISNVISGFDVYSLESDDALCTVGHTVTEYRKIPIVLIHEAAALVGGNLQGDVHLWDVSSGRKLHSLVHAEGDQILAIAAYYDTERDVFLIATGILRGTSDTSVVVWKAEELDNALDVVDANGRSQLAKYTTSSAATAQLKEEQPCIRPKVESGLRAPSIKAPSMSRNTVFHIEPLVRPHRDADTKKTISPASHSRSTRSVPPSSMPIGSASNYNGFSDNVPSTDTSRSSSSRLAASPSESVSSQSTNVESELPYRKRELKPHTAWFGSEGSHSISAPPILYNQQDVRVGDVFCHKTPTSIQLWLREATERGPYWRAPLSMSGGNSPFDPSRFVYEESPKRVPAGGKTVRFKDGEPSFSEQVLRTHHIPSKRHQVALRAPRMRLEISNNLLVTGSLLILALVLLYVPLPSLDRPIADAVAPTYVFAGHRFFSAWWNIRRNTAQNSPVPPKPSCTLPPENVHDIATDAAFLARWGPVLSPDYALRANGGRIVPSLTSPRSRSAPSTTIFDPEIVIDEEISVGRCWAIAVGGQLGLSTSVLIHPRNVTIDHIPRHIALDIGRAPRHMILWGVVDGHSNLQRFRTLLKNDPEAGALLELGTDGRTSPPLSGSHAFIALTTFEYDVSIDSPSQAFPVSKYISMSNMDFGIFVLEVIDNWGATDTCLYRKTQHFLQGAIICAMPPSTTPSGTALDSEHSHSTPPAGTAPATASNVTLTTDPQAPSTPSTPGSVVQSGEVSDAVAKDPPPLPPPPVAGAKRPLLAPGAHALENGKLPKLHANQNVKPLELNYPGRTRMLSRSVAALPKKKPSSTANPLACVSSSGGEHLQRNSTRQPAPLQFAVREAAPHHNPPSHESHQMDGMALQTHSVPPVPPSVQSAYREPSYVPGYAYQRPETYQHYVQPLQPQHHAQTHPQPLPHYGQVHPPQPQAYAQSYAQLPPQQPQSYAQFPSQQPQAYAQLPPQQFQPYVQPQSQQSQPFPHPQPQQPGSSQQDVSRMIPQNAEEARMVWDCLTPLQREALLRLHLQQAGVTNPPLQGPEACGSASMIVDDDWVSDVDHGRHSEPIDKGKSKACLGSTYADPCYVGGG</sequence>
<feature type="region of interest" description="Disordered" evidence="2">
    <location>
        <begin position="192"/>
        <end position="276"/>
    </location>
</feature>
<feature type="compositionally biased region" description="Polar residues" evidence="2">
    <location>
        <begin position="209"/>
        <end position="224"/>
    </location>
</feature>
<gene>
    <name evidence="4" type="ORF">ONZ51_g11789</name>
</gene>
<organism evidence="4 5">
    <name type="scientific">Trametes cubensis</name>
    <dbReference type="NCBI Taxonomy" id="1111947"/>
    <lineage>
        <taxon>Eukaryota</taxon>
        <taxon>Fungi</taxon>
        <taxon>Dikarya</taxon>
        <taxon>Basidiomycota</taxon>
        <taxon>Agaricomycotina</taxon>
        <taxon>Agaricomycetes</taxon>
        <taxon>Polyporales</taxon>
        <taxon>Polyporaceae</taxon>
        <taxon>Trametes</taxon>
    </lineage>
</organism>
<proteinExistence type="predicted"/>
<accession>A0AAD7THI1</accession>
<evidence type="ECO:0000256" key="1">
    <source>
        <dbReference type="ARBA" id="ARBA00022581"/>
    </source>
</evidence>
<evidence type="ECO:0000256" key="2">
    <source>
        <dbReference type="SAM" id="MobiDB-lite"/>
    </source>
</evidence>
<comment type="caution">
    <text evidence="4">The sequence shown here is derived from an EMBL/GenBank/DDBJ whole genome shotgun (WGS) entry which is preliminary data.</text>
</comment>
<feature type="compositionally biased region" description="Basic and acidic residues" evidence="2">
    <location>
        <begin position="196"/>
        <end position="208"/>
    </location>
</feature>
<keyword evidence="1" id="KW-0945">Host-virus interaction</keyword>
<feature type="region of interest" description="Disordered" evidence="2">
    <location>
        <begin position="984"/>
        <end position="1013"/>
    </location>
</feature>
<feature type="compositionally biased region" description="Polar residues" evidence="2">
    <location>
        <begin position="729"/>
        <end position="754"/>
    </location>
</feature>
<feature type="compositionally biased region" description="Low complexity" evidence="2">
    <location>
        <begin position="718"/>
        <end position="728"/>
    </location>
</feature>
<dbReference type="AlphaFoldDB" id="A0AAD7THI1"/>
<protein>
    <recommendedName>
        <fullName evidence="3">SUN domain-containing protein</fullName>
    </recommendedName>
</protein>
<dbReference type="Gene3D" id="2.60.120.260">
    <property type="entry name" value="Galactose-binding domain-like"/>
    <property type="match status" value="1"/>
</dbReference>
<evidence type="ECO:0000313" key="5">
    <source>
        <dbReference type="Proteomes" id="UP001215151"/>
    </source>
</evidence>
<dbReference type="PROSITE" id="PS51469">
    <property type="entry name" value="SUN"/>
    <property type="match status" value="1"/>
</dbReference>
<feature type="compositionally biased region" description="Pro residues" evidence="2">
    <location>
        <begin position="762"/>
        <end position="771"/>
    </location>
</feature>
<feature type="compositionally biased region" description="Polar residues" evidence="2">
    <location>
        <begin position="827"/>
        <end position="851"/>
    </location>
</feature>
<feature type="domain" description="SUN" evidence="3">
    <location>
        <begin position="490"/>
        <end position="693"/>
    </location>
</feature>
<name>A0AAD7THI1_9APHY</name>
<dbReference type="EMBL" id="JAPEVG010000608">
    <property type="protein sequence ID" value="KAJ8457004.1"/>
    <property type="molecule type" value="Genomic_DNA"/>
</dbReference>
<feature type="region of interest" description="Disordered" evidence="2">
    <location>
        <begin position="705"/>
        <end position="776"/>
    </location>
</feature>
<evidence type="ECO:0000313" key="4">
    <source>
        <dbReference type="EMBL" id="KAJ8457004.1"/>
    </source>
</evidence>
<dbReference type="PANTHER" id="PTHR13037:SF24">
    <property type="entry name" value="POLYCOMB PROTEIN PCL-RELATED"/>
    <property type="match status" value="1"/>
</dbReference>
<keyword evidence="5" id="KW-1185">Reference proteome</keyword>
<feature type="region of interest" description="Disordered" evidence="2">
    <location>
        <begin position="922"/>
        <end position="944"/>
    </location>
</feature>
<feature type="compositionally biased region" description="Low complexity" evidence="2">
    <location>
        <begin position="241"/>
        <end position="273"/>
    </location>
</feature>
<dbReference type="Proteomes" id="UP001215151">
    <property type="component" value="Unassembled WGS sequence"/>
</dbReference>
<feature type="compositionally biased region" description="Low complexity" evidence="2">
    <location>
        <begin position="984"/>
        <end position="995"/>
    </location>
</feature>
<feature type="compositionally biased region" description="Low complexity" evidence="2">
    <location>
        <begin position="922"/>
        <end position="931"/>
    </location>
</feature>
<dbReference type="PANTHER" id="PTHR13037">
    <property type="entry name" value="FORMIN"/>
    <property type="match status" value="1"/>
</dbReference>
<evidence type="ECO:0000259" key="3">
    <source>
        <dbReference type="PROSITE" id="PS51469"/>
    </source>
</evidence>
<dbReference type="InterPro" id="IPR012919">
    <property type="entry name" value="SUN_dom"/>
</dbReference>
<feature type="region of interest" description="Disordered" evidence="2">
    <location>
        <begin position="820"/>
        <end position="851"/>
    </location>
</feature>